<protein>
    <submittedName>
        <fullName evidence="1">9242_t:CDS:1</fullName>
    </submittedName>
</protein>
<name>A0ACA9KNY8_9GLOM</name>
<organism evidence="1 2">
    <name type="scientific">Acaulospora colombiana</name>
    <dbReference type="NCBI Taxonomy" id="27376"/>
    <lineage>
        <taxon>Eukaryota</taxon>
        <taxon>Fungi</taxon>
        <taxon>Fungi incertae sedis</taxon>
        <taxon>Mucoromycota</taxon>
        <taxon>Glomeromycotina</taxon>
        <taxon>Glomeromycetes</taxon>
        <taxon>Diversisporales</taxon>
        <taxon>Acaulosporaceae</taxon>
        <taxon>Acaulospora</taxon>
    </lineage>
</organism>
<dbReference type="Proteomes" id="UP000789525">
    <property type="component" value="Unassembled WGS sequence"/>
</dbReference>
<accession>A0ACA9KNY8</accession>
<evidence type="ECO:0000313" key="1">
    <source>
        <dbReference type="EMBL" id="CAG8484912.1"/>
    </source>
</evidence>
<comment type="caution">
    <text evidence="1">The sequence shown here is derived from an EMBL/GenBank/DDBJ whole genome shotgun (WGS) entry which is preliminary data.</text>
</comment>
<evidence type="ECO:0000313" key="2">
    <source>
        <dbReference type="Proteomes" id="UP000789525"/>
    </source>
</evidence>
<reference evidence="1" key="1">
    <citation type="submission" date="2021-06" db="EMBL/GenBank/DDBJ databases">
        <authorList>
            <person name="Kallberg Y."/>
            <person name="Tangrot J."/>
            <person name="Rosling A."/>
        </authorList>
    </citation>
    <scope>NUCLEOTIDE SEQUENCE</scope>
    <source>
        <strain evidence="1">CL356</strain>
    </source>
</reference>
<sequence length="92" mass="10252">MDEADDMTYLNERVNVKLKLWHSVLTSNPKNVSAKNSESLTRPIELETGGIPTLDRISFNSFTQTLDSYVIIIGTIIAHRNLSIKGSFSILA</sequence>
<dbReference type="EMBL" id="CAJVPT010002664">
    <property type="protein sequence ID" value="CAG8484912.1"/>
    <property type="molecule type" value="Genomic_DNA"/>
</dbReference>
<proteinExistence type="predicted"/>
<gene>
    <name evidence="1" type="ORF">ACOLOM_LOCUS2137</name>
</gene>
<keyword evidence="2" id="KW-1185">Reference proteome</keyword>